<dbReference type="EMBL" id="BARS01044413">
    <property type="protein sequence ID" value="GAG35921.1"/>
    <property type="molecule type" value="Genomic_DNA"/>
</dbReference>
<reference evidence="1" key="1">
    <citation type="journal article" date="2014" name="Front. Microbiol.">
        <title>High frequency of phylogenetically diverse reductive dehalogenase-homologous genes in deep subseafloor sedimentary metagenomes.</title>
        <authorList>
            <person name="Kawai M."/>
            <person name="Futagami T."/>
            <person name="Toyoda A."/>
            <person name="Takaki Y."/>
            <person name="Nishi S."/>
            <person name="Hori S."/>
            <person name="Arai W."/>
            <person name="Tsubouchi T."/>
            <person name="Morono Y."/>
            <person name="Uchiyama I."/>
            <person name="Ito T."/>
            <person name="Fujiyama A."/>
            <person name="Inagaki F."/>
            <person name="Takami H."/>
        </authorList>
    </citation>
    <scope>NUCLEOTIDE SEQUENCE</scope>
    <source>
        <strain evidence="1">Expedition CK06-06</strain>
    </source>
</reference>
<dbReference type="InterPro" id="IPR036188">
    <property type="entry name" value="FAD/NAD-bd_sf"/>
</dbReference>
<feature type="non-terminal residue" evidence="1">
    <location>
        <position position="1"/>
    </location>
</feature>
<dbReference type="SUPFAM" id="SSF51905">
    <property type="entry name" value="FAD/NAD(P)-binding domain"/>
    <property type="match status" value="1"/>
</dbReference>
<dbReference type="AlphaFoldDB" id="X0YGH2"/>
<proteinExistence type="predicted"/>
<evidence type="ECO:0000313" key="1">
    <source>
        <dbReference type="EMBL" id="GAG35921.1"/>
    </source>
</evidence>
<protein>
    <submittedName>
        <fullName evidence="1">Uncharacterized protein</fullName>
    </submittedName>
</protein>
<sequence length="249" mass="27560">CTIFFMDMRSHGKGFERYYNDAKEKLGVRFIRSRVPTIESVEGRDDLLITYINDDEEMVEESFDMAVLSVGLEISPEVKELARKLGIDLTEGQFCDTGSFRPVTTSRDGIYVCGVFQGPKDIPQSVIEACSAAAEAGALLKEARHTLTTEKVIPRETNVLGERPRIGVFICQCGINIGGVVDVPAVRDYAASLPYVEYVTDNLYTCSQDTQEIMTRVIMENSLNRIVVAACTPKTHEALFQETLANAGL</sequence>
<comment type="caution">
    <text evidence="1">The sequence shown here is derived from an EMBL/GenBank/DDBJ whole genome shotgun (WGS) entry which is preliminary data.</text>
</comment>
<dbReference type="Gene3D" id="3.50.50.60">
    <property type="entry name" value="FAD/NAD(P)-binding domain"/>
    <property type="match status" value="1"/>
</dbReference>
<name>X0YGH2_9ZZZZ</name>
<organism evidence="1">
    <name type="scientific">marine sediment metagenome</name>
    <dbReference type="NCBI Taxonomy" id="412755"/>
    <lineage>
        <taxon>unclassified sequences</taxon>
        <taxon>metagenomes</taxon>
        <taxon>ecological metagenomes</taxon>
    </lineage>
</organism>
<gene>
    <name evidence="1" type="ORF">S01H1_67104</name>
</gene>
<accession>X0YGH2</accession>
<feature type="non-terminal residue" evidence="1">
    <location>
        <position position="249"/>
    </location>
</feature>